<keyword evidence="1" id="KW-0175">Coiled coil</keyword>
<reference evidence="2" key="1">
    <citation type="journal article" date="2020" name="Nature">
        <title>Giant virus diversity and host interactions through global metagenomics.</title>
        <authorList>
            <person name="Schulz F."/>
            <person name="Roux S."/>
            <person name="Paez-Espino D."/>
            <person name="Jungbluth S."/>
            <person name="Walsh D.A."/>
            <person name="Denef V.J."/>
            <person name="McMahon K.D."/>
            <person name="Konstantinidis K.T."/>
            <person name="Eloe-Fadrosh E.A."/>
            <person name="Kyrpides N.C."/>
            <person name="Woyke T."/>
        </authorList>
    </citation>
    <scope>NUCLEOTIDE SEQUENCE</scope>
    <source>
        <strain evidence="2">GVMAG-S-1014582-52</strain>
    </source>
</reference>
<evidence type="ECO:0000256" key="1">
    <source>
        <dbReference type="SAM" id="Coils"/>
    </source>
</evidence>
<dbReference type="AlphaFoldDB" id="A0A6C0LRW4"/>
<proteinExistence type="predicted"/>
<evidence type="ECO:0000313" key="2">
    <source>
        <dbReference type="EMBL" id="QHU33120.1"/>
    </source>
</evidence>
<protein>
    <submittedName>
        <fullName evidence="2">Uncharacterized protein</fullName>
    </submittedName>
</protein>
<accession>A0A6C0LRW4</accession>
<sequence>MKKDVPSVLTTNYHHICSYLNLIDLEYLEMLIIEVSRIPISRYFKKHTLYGFVIPLKTDHNDIIIKFGYSEDIIKRIITLRNEYKTDIFLIKLKQITGQNDEETFHNALKTKYSHLVEKQCIDDKEKIELYKLSDILINCFDQYMNNEIPIEESKNLTSEEKQIIESIKYQEKIFMSKFNKILLNNNLVDNRSIYDYFIKNKELEILKENNQLEVNKHKQEIKNKKLEILIENNKHKLEIIKEIKNIDIKKLKLMNQYLDNDHQVEKK</sequence>
<name>A0A6C0LRW4_9ZZZZ</name>
<organism evidence="2">
    <name type="scientific">viral metagenome</name>
    <dbReference type="NCBI Taxonomy" id="1070528"/>
    <lineage>
        <taxon>unclassified sequences</taxon>
        <taxon>metagenomes</taxon>
        <taxon>organismal metagenomes</taxon>
    </lineage>
</organism>
<dbReference type="EMBL" id="MN740556">
    <property type="protein sequence ID" value="QHU33120.1"/>
    <property type="molecule type" value="Genomic_DNA"/>
</dbReference>
<feature type="coiled-coil region" evidence="1">
    <location>
        <begin position="201"/>
        <end position="235"/>
    </location>
</feature>